<dbReference type="EMBL" id="MU394371">
    <property type="protein sequence ID" value="KAI6082428.1"/>
    <property type="molecule type" value="Genomic_DNA"/>
</dbReference>
<proteinExistence type="predicted"/>
<comment type="caution">
    <text evidence="1">The sequence shown here is derived from an EMBL/GenBank/DDBJ whole genome shotgun (WGS) entry which is preliminary data.</text>
</comment>
<name>A0ACC0CPX9_9PEZI</name>
<sequence length="288" mass="31810">MQPESVPFHWGVPHLGFSTSTCTAFASPLSEMLSQFDAAVALAFINIMSTIVFLVESKFNSNFLPLSLCRLLWIGRTIVYIVLAIVACLLRGGLLLYGQISTYKLFTLLLSLGIFFNILFESLRHLELLGSKRKRQLCIGLPSLAVLGFATPSLVLPVVPFLRILLPIIACTLQRLLIATILAATVYHTNKKVLRQEILWICANFIGGGLSFPALCFELPGSLLYLYFLSSLYEFLLASGLLIKWLGTLMIWQRKTAENKVDAGDGNESSASLNELYSGVRISVEKGL</sequence>
<protein>
    <submittedName>
        <fullName evidence="1">Uncharacterized protein</fullName>
    </submittedName>
</protein>
<dbReference type="Proteomes" id="UP001497680">
    <property type="component" value="Unassembled WGS sequence"/>
</dbReference>
<keyword evidence="2" id="KW-1185">Reference proteome</keyword>
<organism evidence="1 2">
    <name type="scientific">Hypoxylon rubiginosum</name>
    <dbReference type="NCBI Taxonomy" id="110542"/>
    <lineage>
        <taxon>Eukaryota</taxon>
        <taxon>Fungi</taxon>
        <taxon>Dikarya</taxon>
        <taxon>Ascomycota</taxon>
        <taxon>Pezizomycotina</taxon>
        <taxon>Sordariomycetes</taxon>
        <taxon>Xylariomycetidae</taxon>
        <taxon>Xylariales</taxon>
        <taxon>Hypoxylaceae</taxon>
        <taxon>Hypoxylon</taxon>
    </lineage>
</organism>
<evidence type="ECO:0000313" key="2">
    <source>
        <dbReference type="Proteomes" id="UP001497680"/>
    </source>
</evidence>
<reference evidence="1 2" key="1">
    <citation type="journal article" date="2022" name="New Phytol.">
        <title>Ecological generalism drives hyperdiversity of secondary metabolite gene clusters in xylarialean endophytes.</title>
        <authorList>
            <person name="Franco M.E.E."/>
            <person name="Wisecaver J.H."/>
            <person name="Arnold A.E."/>
            <person name="Ju Y.M."/>
            <person name="Slot J.C."/>
            <person name="Ahrendt S."/>
            <person name="Moore L.P."/>
            <person name="Eastman K.E."/>
            <person name="Scott K."/>
            <person name="Konkel Z."/>
            <person name="Mondo S.J."/>
            <person name="Kuo A."/>
            <person name="Hayes R.D."/>
            <person name="Haridas S."/>
            <person name="Andreopoulos B."/>
            <person name="Riley R."/>
            <person name="LaButti K."/>
            <person name="Pangilinan J."/>
            <person name="Lipzen A."/>
            <person name="Amirebrahimi M."/>
            <person name="Yan J."/>
            <person name="Adam C."/>
            <person name="Keymanesh K."/>
            <person name="Ng V."/>
            <person name="Louie K."/>
            <person name="Northen T."/>
            <person name="Drula E."/>
            <person name="Henrissat B."/>
            <person name="Hsieh H.M."/>
            <person name="Youens-Clark K."/>
            <person name="Lutzoni F."/>
            <person name="Miadlikowska J."/>
            <person name="Eastwood D.C."/>
            <person name="Hamelin R.C."/>
            <person name="Grigoriev I.V."/>
            <person name="U'Ren J.M."/>
        </authorList>
    </citation>
    <scope>NUCLEOTIDE SEQUENCE [LARGE SCALE GENOMIC DNA]</scope>
    <source>
        <strain evidence="1 2">ER1909</strain>
    </source>
</reference>
<evidence type="ECO:0000313" key="1">
    <source>
        <dbReference type="EMBL" id="KAI6082428.1"/>
    </source>
</evidence>
<gene>
    <name evidence="1" type="ORF">F4821DRAFT_247107</name>
</gene>
<accession>A0ACC0CPX9</accession>